<keyword evidence="11" id="KW-0067">ATP-binding</keyword>
<evidence type="ECO:0000256" key="5">
    <source>
        <dbReference type="ARBA" id="ARBA00022490"/>
    </source>
</evidence>
<dbReference type="EC" id="2.7.13.3" evidence="3"/>
<evidence type="ECO:0000256" key="12">
    <source>
        <dbReference type="ARBA" id="ARBA00023012"/>
    </source>
</evidence>
<dbReference type="AlphaFoldDB" id="A0A2G6E1D7"/>
<dbReference type="Gene3D" id="2.30.30.40">
    <property type="entry name" value="SH3 Domains"/>
    <property type="match status" value="1"/>
</dbReference>
<dbReference type="Gene3D" id="1.20.120.160">
    <property type="entry name" value="HPT domain"/>
    <property type="match status" value="1"/>
</dbReference>
<dbReference type="Pfam" id="PF07194">
    <property type="entry name" value="P2"/>
    <property type="match status" value="1"/>
</dbReference>
<evidence type="ECO:0000313" key="18">
    <source>
        <dbReference type="Proteomes" id="UP000229740"/>
    </source>
</evidence>
<dbReference type="SUPFAM" id="SSF47226">
    <property type="entry name" value="Histidine-containing phosphotransfer domain, HPT domain"/>
    <property type="match status" value="1"/>
</dbReference>
<evidence type="ECO:0000256" key="2">
    <source>
        <dbReference type="ARBA" id="ARBA00004496"/>
    </source>
</evidence>
<dbReference type="InterPro" id="IPR008207">
    <property type="entry name" value="Sig_transdc_His_kin_Hpt_dom"/>
</dbReference>
<comment type="caution">
    <text evidence="17">The sequence shown here is derived from an EMBL/GenBank/DDBJ whole genome shotgun (WGS) entry which is preliminary data.</text>
</comment>
<proteinExistence type="predicted"/>
<dbReference type="PROSITE" id="PS50851">
    <property type="entry name" value="CHEW"/>
    <property type="match status" value="1"/>
</dbReference>
<comment type="catalytic activity">
    <reaction evidence="1">
        <text>ATP + protein L-histidine = ADP + protein N-phospho-L-histidine.</text>
        <dbReference type="EC" id="2.7.13.3"/>
    </reaction>
</comment>
<dbReference type="PANTHER" id="PTHR43395">
    <property type="entry name" value="SENSOR HISTIDINE KINASE CHEA"/>
    <property type="match status" value="1"/>
</dbReference>
<dbReference type="InterPro" id="IPR036890">
    <property type="entry name" value="HATPase_C_sf"/>
</dbReference>
<dbReference type="GO" id="GO:0000155">
    <property type="term" value="F:phosphorelay sensor kinase activity"/>
    <property type="evidence" value="ECO:0007669"/>
    <property type="project" value="InterPro"/>
</dbReference>
<dbReference type="PANTHER" id="PTHR43395:SF10">
    <property type="entry name" value="CHEMOTAXIS PROTEIN CHEA"/>
    <property type="match status" value="1"/>
</dbReference>
<evidence type="ECO:0000256" key="11">
    <source>
        <dbReference type="ARBA" id="ARBA00022840"/>
    </source>
</evidence>
<dbReference type="Pfam" id="PF01627">
    <property type="entry name" value="Hpt"/>
    <property type="match status" value="1"/>
</dbReference>
<dbReference type="SUPFAM" id="SSF53850">
    <property type="entry name" value="Periplasmic binding protein-like II"/>
    <property type="match status" value="1"/>
</dbReference>
<evidence type="ECO:0000256" key="9">
    <source>
        <dbReference type="ARBA" id="ARBA00022741"/>
    </source>
</evidence>
<keyword evidence="10" id="KW-0418">Kinase</keyword>
<dbReference type="InterPro" id="IPR051315">
    <property type="entry name" value="Bact_Chemotaxis_CheA"/>
</dbReference>
<accession>A0A2G6E1D7</accession>
<protein>
    <recommendedName>
        <fullName evidence="4">Chemotaxis protein CheA</fullName>
        <ecNumber evidence="3">2.7.13.3</ecNumber>
    </recommendedName>
</protein>
<dbReference type="Proteomes" id="UP000229740">
    <property type="component" value="Unassembled WGS sequence"/>
</dbReference>
<dbReference type="Pfam" id="PF01584">
    <property type="entry name" value="CheW"/>
    <property type="match status" value="1"/>
</dbReference>
<dbReference type="SMART" id="SM01231">
    <property type="entry name" value="H-kinase_dim"/>
    <property type="match status" value="1"/>
</dbReference>
<dbReference type="GO" id="GO:0006935">
    <property type="term" value="P:chemotaxis"/>
    <property type="evidence" value="ECO:0007669"/>
    <property type="project" value="UniProtKB-KW"/>
</dbReference>
<dbReference type="FunFam" id="3.30.565.10:FF:000016">
    <property type="entry name" value="Chemotaxis protein CheA, putative"/>
    <property type="match status" value="1"/>
</dbReference>
<evidence type="ECO:0000256" key="7">
    <source>
        <dbReference type="ARBA" id="ARBA00022553"/>
    </source>
</evidence>
<evidence type="ECO:0000256" key="6">
    <source>
        <dbReference type="ARBA" id="ARBA00022500"/>
    </source>
</evidence>
<keyword evidence="8" id="KW-0808">Transferase</keyword>
<organism evidence="17 18">
    <name type="scientific">candidate division KSB3 bacterium</name>
    <dbReference type="NCBI Taxonomy" id="2044937"/>
    <lineage>
        <taxon>Bacteria</taxon>
        <taxon>candidate division KSB3</taxon>
    </lineage>
</organism>
<evidence type="ECO:0000256" key="10">
    <source>
        <dbReference type="ARBA" id="ARBA00022777"/>
    </source>
</evidence>
<dbReference type="InterPro" id="IPR036097">
    <property type="entry name" value="HisK_dim/P_sf"/>
</dbReference>
<dbReference type="Gene3D" id="3.30.565.10">
    <property type="entry name" value="Histidine kinase-like ATPase, C-terminal domain"/>
    <property type="match status" value="1"/>
</dbReference>
<dbReference type="Gene3D" id="3.40.190.10">
    <property type="entry name" value="Periplasmic binding protein-like II"/>
    <property type="match status" value="2"/>
</dbReference>
<dbReference type="Pfam" id="PF02518">
    <property type="entry name" value="HATPase_c"/>
    <property type="match status" value="1"/>
</dbReference>
<dbReference type="InterPro" id="IPR003594">
    <property type="entry name" value="HATPase_dom"/>
</dbReference>
<dbReference type="InterPro" id="IPR037006">
    <property type="entry name" value="CheA-like_homodim_sf"/>
</dbReference>
<dbReference type="GO" id="GO:0005524">
    <property type="term" value="F:ATP binding"/>
    <property type="evidence" value="ECO:0007669"/>
    <property type="project" value="UniProtKB-KW"/>
</dbReference>
<dbReference type="InterPro" id="IPR035891">
    <property type="entry name" value="CheY-binding_CheA"/>
</dbReference>
<dbReference type="Gene3D" id="1.10.287.560">
    <property type="entry name" value="Histidine kinase CheA-like, homodimeric domain"/>
    <property type="match status" value="1"/>
</dbReference>
<dbReference type="SMART" id="SM00260">
    <property type="entry name" value="CheW"/>
    <property type="match status" value="1"/>
</dbReference>
<keyword evidence="12" id="KW-0902">Two-component regulatory system</keyword>
<dbReference type="PROSITE" id="PS50894">
    <property type="entry name" value="HPT"/>
    <property type="match status" value="1"/>
</dbReference>
<dbReference type="InterPro" id="IPR037052">
    <property type="entry name" value="CheA-like_P2_sf"/>
</dbReference>
<dbReference type="SUPFAM" id="SSF55052">
    <property type="entry name" value="CheY-binding domain of CheA"/>
    <property type="match status" value="1"/>
</dbReference>
<comment type="function">
    <text evidence="13">Involved in the transmission of sensory signals from the chemoreceptors to the flagellar motors. CheA is autophosphorylated; it can transfer its phosphate group to either CheB or CheY.</text>
</comment>
<evidence type="ECO:0000313" key="17">
    <source>
        <dbReference type="EMBL" id="PID55777.1"/>
    </source>
</evidence>
<evidence type="ECO:0000256" key="14">
    <source>
        <dbReference type="PROSITE-ProRule" id="PRU00110"/>
    </source>
</evidence>
<dbReference type="InterPro" id="IPR015168">
    <property type="entry name" value="SsuA/THI5"/>
</dbReference>
<dbReference type="SUPFAM" id="SSF50341">
    <property type="entry name" value="CheW-like"/>
    <property type="match status" value="1"/>
</dbReference>
<evidence type="ECO:0000256" key="3">
    <source>
        <dbReference type="ARBA" id="ARBA00012438"/>
    </source>
</evidence>
<dbReference type="InterPro" id="IPR004105">
    <property type="entry name" value="CheA-like_dim"/>
</dbReference>
<name>A0A2G6E1D7_9BACT</name>
<evidence type="ECO:0000256" key="1">
    <source>
        <dbReference type="ARBA" id="ARBA00000085"/>
    </source>
</evidence>
<dbReference type="InterPro" id="IPR036641">
    <property type="entry name" value="HPT_dom_sf"/>
</dbReference>
<dbReference type="GO" id="GO:0005737">
    <property type="term" value="C:cytoplasm"/>
    <property type="evidence" value="ECO:0007669"/>
    <property type="project" value="UniProtKB-SubCell"/>
</dbReference>
<dbReference type="InterPro" id="IPR036061">
    <property type="entry name" value="CheW-like_dom_sf"/>
</dbReference>
<evidence type="ECO:0000256" key="8">
    <source>
        <dbReference type="ARBA" id="ARBA00022679"/>
    </source>
</evidence>
<keyword evidence="9" id="KW-0547">Nucleotide-binding</keyword>
<keyword evidence="6" id="KW-0145">Chemotaxis</keyword>
<reference evidence="17 18" key="1">
    <citation type="submission" date="2017-10" db="EMBL/GenBank/DDBJ databases">
        <title>Novel microbial diversity and functional potential in the marine mammal oral microbiome.</title>
        <authorList>
            <person name="Dudek N.K."/>
            <person name="Sun C.L."/>
            <person name="Burstein D."/>
            <person name="Kantor R.S."/>
            <person name="Aliaga Goltsman D.S."/>
            <person name="Bik E.M."/>
            <person name="Thomas B.C."/>
            <person name="Banfield J.F."/>
            <person name="Relman D.A."/>
        </authorList>
    </citation>
    <scope>NUCLEOTIDE SEQUENCE [LARGE SCALE GENOMIC DNA]</scope>
    <source>
        <strain evidence="17">DOLZORAL124_49_17</strain>
    </source>
</reference>
<gene>
    <name evidence="17" type="ORF">CSB45_14285</name>
</gene>
<dbReference type="InterPro" id="IPR002545">
    <property type="entry name" value="CheW-lke_dom"/>
</dbReference>
<evidence type="ECO:0000256" key="13">
    <source>
        <dbReference type="ARBA" id="ARBA00035100"/>
    </source>
</evidence>
<dbReference type="SUPFAM" id="SSF55874">
    <property type="entry name" value="ATPase domain of HSP90 chaperone/DNA topoisomerase II/histidine kinase"/>
    <property type="match status" value="1"/>
</dbReference>
<dbReference type="EMBL" id="PDPS01000043">
    <property type="protein sequence ID" value="PID55777.1"/>
    <property type="molecule type" value="Genomic_DNA"/>
</dbReference>
<evidence type="ECO:0000256" key="4">
    <source>
        <dbReference type="ARBA" id="ARBA00021495"/>
    </source>
</evidence>
<dbReference type="SMART" id="SM00073">
    <property type="entry name" value="HPT"/>
    <property type="match status" value="1"/>
</dbReference>
<feature type="domain" description="CheW-like" evidence="15">
    <location>
        <begin position="875"/>
        <end position="1011"/>
    </location>
</feature>
<dbReference type="Pfam" id="PF02895">
    <property type="entry name" value="H-kinase_dim"/>
    <property type="match status" value="1"/>
</dbReference>
<evidence type="ECO:0000259" key="15">
    <source>
        <dbReference type="PROSITE" id="PS50851"/>
    </source>
</evidence>
<sequence length="1011" mass="113103">MFPTRRLFCFICVPIPSMSEGKPELSTIELYGVSDPNISGQLILAQEMGYFQNEGLDVSYRLLSSGTIMPEEVMGAEHKPFAFTQTPITTLILNEKGVNVKILAPLADISGTQQIVVSDSANIRKPQDLQGTRIGMAKGAAVYIAIQAMAKEFGLDLNSIDFVHLMPPQQLEALQKGEIEAMACWEPWTSKAQALGGRFFFSGARSEIPDNEGDINWLIDQSVLMTFTEHCEQYPETIKALLRAFCRATHFINHNYDKASEILAGPLRLGKEELMHIMSLNTYSMTMDNLFKIGLLSFRELLNQNGVISISPPESELYCSSFLQEVDPELVLIEEEADDDEDEELQEYLTIFFDEVDEILRKLDNDTVDLENAPDDTLKLRAITGAFHTLKGNAGFLGFDKIVNASKHIEGYLKTIRLEEGEILSQSIISLIYYATDVLKTLVADHKKDRSSDFDISGIQQRISQIYPEMEDDTETEDVEASGHIEISGYDALKLREARQAGKTIYQIDLQFASDWKMKSAGTFIITRKLGLRGEVVKVLPPFGSKELKSSSEIHLLYVTEDEKARILEAANVAVVVSSVEVNLFNLPNVLVVQRDKGHYLDEFTQDDEFTFTAQSKLHPLKVDYQKLDDIMNIIGELIIGGSTMTRGLAETRDALTQKQLPVKIVEELQKAGEGMRKNLLNLQESVMNISMTPIDVVFRKFPRIVRDMAMKSGKDIKLEVIGEETDVDKTLVDVIARPIFHLIRHAIEQSIETPMVRGQLGKPSQATIRLVSFREGNQIVIIIQDDGRGFDLENMKRQAGYLSHEALRNFSKSDVFKLLFHSQSSNGGEEPGSENNSMTLVHDTVDALKGTVELESRLGEGASFTIKLPLSLAIIQALVFLLGKRMFALPISMVVEVIRLSPSQISSVGNREVFELRKQVINLLRPHEILGVPLPLQDEHRKLFVIVVHSSKRNLVGILADRLIEKEELVIKSLDNKIMRSEMTSSASKLGNGKVVLILDVPALIRRAFG</sequence>
<keyword evidence="7 14" id="KW-0597">Phosphoprotein</keyword>
<dbReference type="Pfam" id="PF09084">
    <property type="entry name" value="NMT1"/>
    <property type="match status" value="1"/>
</dbReference>
<keyword evidence="5" id="KW-0963">Cytoplasm</keyword>
<feature type="domain" description="HPt" evidence="16">
    <location>
        <begin position="341"/>
        <end position="446"/>
    </location>
</feature>
<dbReference type="InterPro" id="IPR010808">
    <property type="entry name" value="CheA_P2-bd"/>
</dbReference>
<evidence type="ECO:0000259" key="16">
    <source>
        <dbReference type="PROSITE" id="PS50894"/>
    </source>
</evidence>
<dbReference type="SUPFAM" id="SSF47384">
    <property type="entry name" value="Homodimeric domain of signal transducing histidine kinase"/>
    <property type="match status" value="1"/>
</dbReference>
<dbReference type="Gene3D" id="3.30.70.1110">
    <property type="entry name" value="Histidine kinase CheA-like, P2 response regulator-binding domain"/>
    <property type="match status" value="1"/>
</dbReference>
<feature type="modified residue" description="Phosphohistidine" evidence="14">
    <location>
        <position position="388"/>
    </location>
</feature>
<comment type="subcellular location">
    <subcellularLocation>
        <location evidence="2">Cytoplasm</location>
    </subcellularLocation>
</comment>